<dbReference type="Gene3D" id="2.40.170.20">
    <property type="entry name" value="TonB-dependent receptor, beta-barrel domain"/>
    <property type="match status" value="1"/>
</dbReference>
<keyword evidence="9 11" id="KW-0472">Membrane</keyword>
<dbReference type="InterPro" id="IPR000531">
    <property type="entry name" value="Beta-barrel_TonB"/>
</dbReference>
<dbReference type="PANTHER" id="PTHR32552:SF81">
    <property type="entry name" value="TONB-DEPENDENT OUTER MEMBRANE RECEPTOR"/>
    <property type="match status" value="1"/>
</dbReference>
<reference evidence="15 16" key="1">
    <citation type="submission" date="2018-07" db="EMBL/GenBank/DDBJ databases">
        <title>Genome sequencing of Moraxellaceae gen. HYN0046.</title>
        <authorList>
            <person name="Kim M."/>
            <person name="Yi H."/>
        </authorList>
    </citation>
    <scope>NUCLEOTIDE SEQUENCE [LARGE SCALE GENOMIC DNA]</scope>
    <source>
        <strain evidence="15 16">HYN0046</strain>
    </source>
</reference>
<keyword evidence="8 12" id="KW-0798">TonB box</keyword>
<dbReference type="InterPro" id="IPR039426">
    <property type="entry name" value="TonB-dep_rcpt-like"/>
</dbReference>
<feature type="domain" description="TonB-dependent receptor plug" evidence="14">
    <location>
        <begin position="51"/>
        <end position="161"/>
    </location>
</feature>
<evidence type="ECO:0000313" key="15">
    <source>
        <dbReference type="EMBL" id="AXI04672.1"/>
    </source>
</evidence>
<evidence type="ECO:0000256" key="3">
    <source>
        <dbReference type="ARBA" id="ARBA00022452"/>
    </source>
</evidence>
<keyword evidence="7" id="KW-0406">Ion transport</keyword>
<evidence type="ECO:0000256" key="9">
    <source>
        <dbReference type="ARBA" id="ARBA00023136"/>
    </source>
</evidence>
<evidence type="ECO:0000256" key="10">
    <source>
        <dbReference type="ARBA" id="ARBA00023237"/>
    </source>
</evidence>
<feature type="domain" description="TonB-dependent receptor-like beta-barrel" evidence="13">
    <location>
        <begin position="289"/>
        <end position="711"/>
    </location>
</feature>
<evidence type="ECO:0000256" key="7">
    <source>
        <dbReference type="ARBA" id="ARBA00023065"/>
    </source>
</evidence>
<dbReference type="GO" id="GO:0009279">
    <property type="term" value="C:cell outer membrane"/>
    <property type="evidence" value="ECO:0007669"/>
    <property type="project" value="UniProtKB-SubCell"/>
</dbReference>
<evidence type="ECO:0000256" key="12">
    <source>
        <dbReference type="RuleBase" id="RU003357"/>
    </source>
</evidence>
<sequence>MTWAEDAPQPAPVADTAVAAPATDSTPTAATEAAPKLEAVTVTASRRTENIKNVPVSVSLIRGEQLNVLNSGGQDIRVLAAKTPSLNIESSNGRSFPRLYIRGYGNTDFNTYASQPVSLVYDDIVQENAVLKGYPMFDLAAVEVLRGPQGTLFGRNSPAGVVKFDSVKPTLDNKVSGYYSLSDGTYNTANAEGAINIPLNDVLAVRVSGLVQHRDDWVKDTVTGGKLEGYDEKAGRIQLLYKPSDDFSALLNVHARDMSGSARLFRANIIQPGTNKLIDGFDPAEISTDAHNKQELQTSGTNLHLTWNFDQFKISSITGYETINKYFTRGDIDGGYGAVFAPPSGPGLIPFPVETSGGVNDHKQLTQEFRIESKSGQPLNWQAGVYYFWDDITGESIGYNTLSNPSGQKTTDMIWEQDNKAWAAFGSASYDLTDKFKVRGGIRYTHDERNFDVKLADKVPMLGAKSADADVNKVNWDVSGTYAITPDVNLYARVATGFRAPSIAPPTEFVPITVAQAETVTSYEAGFKSDLFDKRARLNFSVFRYDVKNQQLTVVGGQNNSNVLINADKSIGQGAEVDFQANLTEHLKFTLGTSYNDTEIKDPNLYVAPCRTCTVTDPEIVKNGKTLVSINGNPLPQAPKWISNVTLRYGIPLNLNKDDEFFVYTDWSYRSSANFFLYESAEFKSQPILEGGLRVGYNWDAGKYEAAVFARNITNTIRTTSGIDFNNLTGMINEPRMVGVQFKQNF</sequence>
<dbReference type="OrthoDB" id="127311at2"/>
<dbReference type="InterPro" id="IPR012910">
    <property type="entry name" value="Plug_dom"/>
</dbReference>
<evidence type="ECO:0000256" key="11">
    <source>
        <dbReference type="PROSITE-ProRule" id="PRU01360"/>
    </source>
</evidence>
<comment type="subcellular location">
    <subcellularLocation>
        <location evidence="1 11">Cell outer membrane</location>
        <topology evidence="1 11">Multi-pass membrane protein</topology>
    </subcellularLocation>
</comment>
<keyword evidence="2 11" id="KW-0813">Transport</keyword>
<name>A0A345PBL3_9GAMM</name>
<dbReference type="KEGG" id="mbah:HYN46_11905"/>
<dbReference type="Proteomes" id="UP000253940">
    <property type="component" value="Chromosome"/>
</dbReference>
<dbReference type="InterPro" id="IPR036942">
    <property type="entry name" value="Beta-barrel_TonB_sf"/>
</dbReference>
<evidence type="ECO:0000259" key="13">
    <source>
        <dbReference type="Pfam" id="PF00593"/>
    </source>
</evidence>
<keyword evidence="16" id="KW-1185">Reference proteome</keyword>
<evidence type="ECO:0000313" key="16">
    <source>
        <dbReference type="Proteomes" id="UP000253940"/>
    </source>
</evidence>
<gene>
    <name evidence="15" type="ORF">HYN46_11905</name>
</gene>
<keyword evidence="4" id="KW-0410">Iron transport</keyword>
<evidence type="ECO:0000256" key="2">
    <source>
        <dbReference type="ARBA" id="ARBA00022448"/>
    </source>
</evidence>
<keyword evidence="5 11" id="KW-0812">Transmembrane</keyword>
<dbReference type="EMBL" id="CP031222">
    <property type="protein sequence ID" value="AXI04672.1"/>
    <property type="molecule type" value="Genomic_DNA"/>
</dbReference>
<dbReference type="Pfam" id="PF00593">
    <property type="entry name" value="TonB_dep_Rec_b-barrel"/>
    <property type="match status" value="1"/>
</dbReference>
<dbReference type="GO" id="GO:0006826">
    <property type="term" value="P:iron ion transport"/>
    <property type="evidence" value="ECO:0007669"/>
    <property type="project" value="UniProtKB-KW"/>
</dbReference>
<accession>A0A345PBL3</accession>
<keyword evidence="3 11" id="KW-1134">Transmembrane beta strand</keyword>
<organism evidence="15 16">
    <name type="scientific">Aquirhabdus parva</name>
    <dbReference type="NCBI Taxonomy" id="2283318"/>
    <lineage>
        <taxon>Bacteria</taxon>
        <taxon>Pseudomonadati</taxon>
        <taxon>Pseudomonadota</taxon>
        <taxon>Gammaproteobacteria</taxon>
        <taxon>Moraxellales</taxon>
        <taxon>Moraxellaceae</taxon>
        <taxon>Aquirhabdus</taxon>
    </lineage>
</organism>
<dbReference type="AlphaFoldDB" id="A0A345PBL3"/>
<keyword evidence="10 11" id="KW-0998">Cell outer membrane</keyword>
<evidence type="ECO:0000256" key="4">
    <source>
        <dbReference type="ARBA" id="ARBA00022496"/>
    </source>
</evidence>
<dbReference type="SUPFAM" id="SSF56935">
    <property type="entry name" value="Porins"/>
    <property type="match status" value="1"/>
</dbReference>
<evidence type="ECO:0000256" key="6">
    <source>
        <dbReference type="ARBA" id="ARBA00023004"/>
    </source>
</evidence>
<evidence type="ECO:0000256" key="1">
    <source>
        <dbReference type="ARBA" id="ARBA00004571"/>
    </source>
</evidence>
<keyword evidence="6" id="KW-0408">Iron</keyword>
<proteinExistence type="inferred from homology"/>
<evidence type="ECO:0000256" key="5">
    <source>
        <dbReference type="ARBA" id="ARBA00022692"/>
    </source>
</evidence>
<dbReference type="PANTHER" id="PTHR32552">
    <property type="entry name" value="FERRICHROME IRON RECEPTOR-RELATED"/>
    <property type="match status" value="1"/>
</dbReference>
<dbReference type="PROSITE" id="PS52016">
    <property type="entry name" value="TONB_DEPENDENT_REC_3"/>
    <property type="match status" value="1"/>
</dbReference>
<keyword evidence="15" id="KW-0675">Receptor</keyword>
<evidence type="ECO:0000256" key="8">
    <source>
        <dbReference type="ARBA" id="ARBA00023077"/>
    </source>
</evidence>
<evidence type="ECO:0000259" key="14">
    <source>
        <dbReference type="Pfam" id="PF07715"/>
    </source>
</evidence>
<comment type="similarity">
    <text evidence="11 12">Belongs to the TonB-dependent receptor family.</text>
</comment>
<dbReference type="Pfam" id="PF07715">
    <property type="entry name" value="Plug"/>
    <property type="match status" value="1"/>
</dbReference>
<protein>
    <submittedName>
        <fullName evidence="15">TonB-dependent receptor</fullName>
    </submittedName>
</protein>